<feature type="transmembrane region" description="Helical" evidence="1">
    <location>
        <begin position="29"/>
        <end position="48"/>
    </location>
</feature>
<keyword evidence="3" id="KW-1185">Reference proteome</keyword>
<reference evidence="3" key="2">
    <citation type="journal article" date="2018" name="Plant J.">
        <title>The Sorghum bicolor reference genome: improved assembly, gene annotations, a transcriptome atlas, and signatures of genome organization.</title>
        <authorList>
            <person name="McCormick R.F."/>
            <person name="Truong S.K."/>
            <person name="Sreedasyam A."/>
            <person name="Jenkins J."/>
            <person name="Shu S."/>
            <person name="Sims D."/>
            <person name="Kennedy M."/>
            <person name="Amirebrahimi M."/>
            <person name="Weers B.D."/>
            <person name="McKinley B."/>
            <person name="Mattison A."/>
            <person name="Morishige D.T."/>
            <person name="Grimwood J."/>
            <person name="Schmutz J."/>
            <person name="Mullet J.E."/>
        </authorList>
    </citation>
    <scope>NUCLEOTIDE SEQUENCE [LARGE SCALE GENOMIC DNA]</scope>
    <source>
        <strain evidence="3">cv. BTx623</strain>
    </source>
</reference>
<accession>A0A1B6Q6K0</accession>
<protein>
    <submittedName>
        <fullName evidence="2">Uncharacterized protein</fullName>
    </submittedName>
</protein>
<gene>
    <name evidence="2" type="ORF">SORBI_3003G323000</name>
</gene>
<proteinExistence type="predicted"/>
<dbReference type="Gramene" id="KXG33543">
    <property type="protein sequence ID" value="KXG33543"/>
    <property type="gene ID" value="SORBI_3003G323000"/>
</dbReference>
<evidence type="ECO:0000313" key="3">
    <source>
        <dbReference type="Proteomes" id="UP000000768"/>
    </source>
</evidence>
<dbReference type="Proteomes" id="UP000000768">
    <property type="component" value="Chromosome 3"/>
</dbReference>
<evidence type="ECO:0000313" key="2">
    <source>
        <dbReference type="EMBL" id="KXG33543.1"/>
    </source>
</evidence>
<organism evidence="2 3">
    <name type="scientific">Sorghum bicolor</name>
    <name type="common">Sorghum</name>
    <name type="synonym">Sorghum vulgare</name>
    <dbReference type="NCBI Taxonomy" id="4558"/>
    <lineage>
        <taxon>Eukaryota</taxon>
        <taxon>Viridiplantae</taxon>
        <taxon>Streptophyta</taxon>
        <taxon>Embryophyta</taxon>
        <taxon>Tracheophyta</taxon>
        <taxon>Spermatophyta</taxon>
        <taxon>Magnoliopsida</taxon>
        <taxon>Liliopsida</taxon>
        <taxon>Poales</taxon>
        <taxon>Poaceae</taxon>
        <taxon>PACMAD clade</taxon>
        <taxon>Panicoideae</taxon>
        <taxon>Andropogonodae</taxon>
        <taxon>Andropogoneae</taxon>
        <taxon>Sorghinae</taxon>
        <taxon>Sorghum</taxon>
    </lineage>
</organism>
<keyword evidence="1" id="KW-0472">Membrane</keyword>
<evidence type="ECO:0000256" key="1">
    <source>
        <dbReference type="SAM" id="Phobius"/>
    </source>
</evidence>
<dbReference type="InParanoid" id="A0A1B6Q6K0"/>
<reference evidence="2 3" key="1">
    <citation type="journal article" date="2009" name="Nature">
        <title>The Sorghum bicolor genome and the diversification of grasses.</title>
        <authorList>
            <person name="Paterson A.H."/>
            <person name="Bowers J.E."/>
            <person name="Bruggmann R."/>
            <person name="Dubchak I."/>
            <person name="Grimwood J."/>
            <person name="Gundlach H."/>
            <person name="Haberer G."/>
            <person name="Hellsten U."/>
            <person name="Mitros T."/>
            <person name="Poliakov A."/>
            <person name="Schmutz J."/>
            <person name="Spannagl M."/>
            <person name="Tang H."/>
            <person name="Wang X."/>
            <person name="Wicker T."/>
            <person name="Bharti A.K."/>
            <person name="Chapman J."/>
            <person name="Feltus F.A."/>
            <person name="Gowik U."/>
            <person name="Grigoriev I.V."/>
            <person name="Lyons E."/>
            <person name="Maher C.A."/>
            <person name="Martis M."/>
            <person name="Narechania A."/>
            <person name="Otillar R.P."/>
            <person name="Penning B.W."/>
            <person name="Salamov A.A."/>
            <person name="Wang Y."/>
            <person name="Zhang L."/>
            <person name="Carpita N.C."/>
            <person name="Freeling M."/>
            <person name="Gingle A.R."/>
            <person name="Hash C.T."/>
            <person name="Keller B."/>
            <person name="Klein P."/>
            <person name="Kresovich S."/>
            <person name="McCann M.C."/>
            <person name="Ming R."/>
            <person name="Peterson D.G."/>
            <person name="Mehboob-ur-Rahman"/>
            <person name="Ware D."/>
            <person name="Westhoff P."/>
            <person name="Mayer K.F."/>
            <person name="Messing J."/>
            <person name="Rokhsar D.S."/>
        </authorList>
    </citation>
    <scope>NUCLEOTIDE SEQUENCE [LARGE SCALE GENOMIC DNA]</scope>
    <source>
        <strain evidence="3">cv. BTx623</strain>
    </source>
</reference>
<sequence>MRRCTGWALALAALRRGGASAPPDFGHGGGGGLGVVVVALLLLAPSSLPPIPFLFRPFLLHAAAHRAPCPLSLSRSLPRQQWRTTDRLLYPSVPCGGCAKFPFFRKQWGSRVLCLEKCWFKG</sequence>
<keyword evidence="1" id="KW-0812">Transmembrane</keyword>
<keyword evidence="1" id="KW-1133">Transmembrane helix</keyword>
<name>A0A1B6Q6K0_SORBI</name>
<dbReference type="EMBL" id="CM000762">
    <property type="protein sequence ID" value="KXG33543.1"/>
    <property type="molecule type" value="Genomic_DNA"/>
</dbReference>
<dbReference type="AlphaFoldDB" id="A0A1B6Q6K0"/>